<reference evidence="1 2" key="1">
    <citation type="submission" date="2014-04" db="EMBL/GenBank/DDBJ databases">
        <authorList>
            <consortium name="DOE Joint Genome Institute"/>
            <person name="Kuo A."/>
            <person name="Kohler A."/>
            <person name="Costa M.D."/>
            <person name="Nagy L.G."/>
            <person name="Floudas D."/>
            <person name="Copeland A."/>
            <person name="Barry K.W."/>
            <person name="Cichocki N."/>
            <person name="Veneault-Fourrey C."/>
            <person name="LaButti K."/>
            <person name="Lindquist E.A."/>
            <person name="Lipzen A."/>
            <person name="Lundell T."/>
            <person name="Morin E."/>
            <person name="Murat C."/>
            <person name="Sun H."/>
            <person name="Tunlid A."/>
            <person name="Henrissat B."/>
            <person name="Grigoriev I.V."/>
            <person name="Hibbett D.S."/>
            <person name="Martin F."/>
            <person name="Nordberg H.P."/>
            <person name="Cantor M.N."/>
            <person name="Hua S.X."/>
        </authorList>
    </citation>
    <scope>NUCLEOTIDE SEQUENCE [LARGE SCALE GENOMIC DNA]</scope>
    <source>
        <strain evidence="1 2">441</strain>
    </source>
</reference>
<feature type="non-terminal residue" evidence="1">
    <location>
        <position position="84"/>
    </location>
</feature>
<proteinExistence type="predicted"/>
<gene>
    <name evidence="1" type="ORF">PISMIDRAFT_678239</name>
</gene>
<dbReference type="EMBL" id="KN833716">
    <property type="protein sequence ID" value="KIK24371.1"/>
    <property type="molecule type" value="Genomic_DNA"/>
</dbReference>
<name>A0A0C9Z5H4_9AGAM</name>
<dbReference type="Proteomes" id="UP000054018">
    <property type="component" value="Unassembled WGS sequence"/>
</dbReference>
<accession>A0A0C9Z5H4</accession>
<evidence type="ECO:0000313" key="2">
    <source>
        <dbReference type="Proteomes" id="UP000054018"/>
    </source>
</evidence>
<reference evidence="2" key="2">
    <citation type="submission" date="2015-01" db="EMBL/GenBank/DDBJ databases">
        <title>Evolutionary Origins and Diversification of the Mycorrhizal Mutualists.</title>
        <authorList>
            <consortium name="DOE Joint Genome Institute"/>
            <consortium name="Mycorrhizal Genomics Consortium"/>
            <person name="Kohler A."/>
            <person name="Kuo A."/>
            <person name="Nagy L.G."/>
            <person name="Floudas D."/>
            <person name="Copeland A."/>
            <person name="Barry K.W."/>
            <person name="Cichocki N."/>
            <person name="Veneault-Fourrey C."/>
            <person name="LaButti K."/>
            <person name="Lindquist E.A."/>
            <person name="Lipzen A."/>
            <person name="Lundell T."/>
            <person name="Morin E."/>
            <person name="Murat C."/>
            <person name="Riley R."/>
            <person name="Ohm R."/>
            <person name="Sun H."/>
            <person name="Tunlid A."/>
            <person name="Henrissat B."/>
            <person name="Grigoriev I.V."/>
            <person name="Hibbett D.S."/>
            <person name="Martin F."/>
        </authorList>
    </citation>
    <scope>NUCLEOTIDE SEQUENCE [LARGE SCALE GENOMIC DNA]</scope>
    <source>
        <strain evidence="2">441</strain>
    </source>
</reference>
<dbReference type="HOGENOM" id="CLU_2533711_0_0_1"/>
<dbReference type="AlphaFoldDB" id="A0A0C9Z5H4"/>
<keyword evidence="2" id="KW-1185">Reference proteome</keyword>
<protein>
    <submittedName>
        <fullName evidence="1">Uncharacterized protein</fullName>
    </submittedName>
</protein>
<sequence length="84" mass="9471">MSKYRGVGRADIFNGLHFCSWHFVARRGRAERQVIAVSTLTQLNPRSPNTALEDKPMDTNGRTVICLVLFMTASAVRRRVLPVL</sequence>
<evidence type="ECO:0000313" key="1">
    <source>
        <dbReference type="EMBL" id="KIK24371.1"/>
    </source>
</evidence>
<organism evidence="1 2">
    <name type="scientific">Pisolithus microcarpus 441</name>
    <dbReference type="NCBI Taxonomy" id="765257"/>
    <lineage>
        <taxon>Eukaryota</taxon>
        <taxon>Fungi</taxon>
        <taxon>Dikarya</taxon>
        <taxon>Basidiomycota</taxon>
        <taxon>Agaricomycotina</taxon>
        <taxon>Agaricomycetes</taxon>
        <taxon>Agaricomycetidae</taxon>
        <taxon>Boletales</taxon>
        <taxon>Sclerodermatineae</taxon>
        <taxon>Pisolithaceae</taxon>
        <taxon>Pisolithus</taxon>
    </lineage>
</organism>